<organism evidence="2 3">
    <name type="scientific">Sus scrofa</name>
    <name type="common">Pig</name>
    <dbReference type="NCBI Taxonomy" id="9823"/>
    <lineage>
        <taxon>Eukaryota</taxon>
        <taxon>Metazoa</taxon>
        <taxon>Chordata</taxon>
        <taxon>Craniata</taxon>
        <taxon>Vertebrata</taxon>
        <taxon>Euteleostomi</taxon>
        <taxon>Mammalia</taxon>
        <taxon>Eutheria</taxon>
        <taxon>Laurasiatheria</taxon>
        <taxon>Artiodactyla</taxon>
        <taxon>Suina</taxon>
        <taxon>Suidae</taxon>
        <taxon>Sus</taxon>
    </lineage>
</organism>
<accession>A0A8D1VR12</accession>
<reference evidence="2" key="1">
    <citation type="submission" date="2025-08" db="UniProtKB">
        <authorList>
            <consortium name="Ensembl"/>
        </authorList>
    </citation>
    <scope>IDENTIFICATION</scope>
</reference>
<evidence type="ECO:0000313" key="2">
    <source>
        <dbReference type="Ensembl" id="ENSSSCP00060028884.1"/>
    </source>
</evidence>
<protein>
    <submittedName>
        <fullName evidence="2">Uncharacterized protein</fullName>
    </submittedName>
</protein>
<feature type="transmembrane region" description="Helical" evidence="1">
    <location>
        <begin position="54"/>
        <end position="78"/>
    </location>
</feature>
<evidence type="ECO:0000256" key="1">
    <source>
        <dbReference type="SAM" id="Phobius"/>
    </source>
</evidence>
<dbReference type="Ensembl" id="ENSSSCT00060067394.1">
    <property type="protein sequence ID" value="ENSSSCP00060028884.1"/>
    <property type="gene ID" value="ENSSSCG00060049631.1"/>
</dbReference>
<keyword evidence="1" id="KW-0812">Transmembrane</keyword>
<name>A0A8D1VR12_PIG</name>
<sequence>MYSQEWDCWIIQCSTFNFLRYLHTVFHSNLHFHQQCRRASFSPHPLQHWLFVDLLMMVTLTGVRWNLTAILICISLIISDVEHFFMCLLANHMFSLEKCLFKSTAHLFGFFKIIFNVK</sequence>
<dbReference type="Proteomes" id="UP000694723">
    <property type="component" value="Unplaced"/>
</dbReference>
<evidence type="ECO:0000313" key="3">
    <source>
        <dbReference type="Proteomes" id="UP000694723"/>
    </source>
</evidence>
<keyword evidence="1" id="KW-0472">Membrane</keyword>
<proteinExistence type="predicted"/>
<keyword evidence="1" id="KW-1133">Transmembrane helix</keyword>
<dbReference type="AlphaFoldDB" id="A0A8D1VR12"/>